<sequence>MSFKEPRTHVTIACTNCRKRKERCSGTVKCTNCIKRNLPCILISSGKKRGPKPKFKVVDTILSIQDQEYVSSPYIGDNQQSYYGIINFMQGHALTYSPAQIIQPNNISQEINQDFQVSHKTAVNEQKATLMNLADNTSSLFFNNSSVFKADRETETLFSTDSLDSCITVQHNKDLIFLWKEIGYYEICDDINDLVIQGSLLIFFPPNPSINWIRPDIEAIIKRLNELIDLGFKLSYDVIANTLYLFEDRLEHIGEILVDSYLRIKQDTRENFLNHCLIESLRPKHRSNKSHVWNFLHSIVKNNPEAAFNKAFDYYLKKNESLTIESKIKRLSLPAKFHNWVLIKFDLNAQITKVCFEDILRSRVSLVKQLQQNINADIPDGIHQDEFQKDILIPLFRYYLPNLFNVKVTFELPMRKWNQAPYNTSIQNTGRSTNFSYFTENK</sequence>
<organism evidence="1 2">
    <name type="scientific">Scutellospora calospora</name>
    <dbReference type="NCBI Taxonomy" id="85575"/>
    <lineage>
        <taxon>Eukaryota</taxon>
        <taxon>Fungi</taxon>
        <taxon>Fungi incertae sedis</taxon>
        <taxon>Mucoromycota</taxon>
        <taxon>Glomeromycotina</taxon>
        <taxon>Glomeromycetes</taxon>
        <taxon>Diversisporales</taxon>
        <taxon>Gigasporaceae</taxon>
        <taxon>Scutellospora</taxon>
    </lineage>
</organism>
<gene>
    <name evidence="1" type="ORF">SCALOS_LOCUS2040</name>
</gene>
<evidence type="ECO:0000313" key="2">
    <source>
        <dbReference type="Proteomes" id="UP000789860"/>
    </source>
</evidence>
<comment type="caution">
    <text evidence="1">The sequence shown here is derived from an EMBL/GenBank/DDBJ whole genome shotgun (WGS) entry which is preliminary data.</text>
</comment>
<name>A0ACA9KFW2_9GLOM</name>
<dbReference type="EMBL" id="CAJVPM010001680">
    <property type="protein sequence ID" value="CAG8471364.1"/>
    <property type="molecule type" value="Genomic_DNA"/>
</dbReference>
<accession>A0ACA9KFW2</accession>
<evidence type="ECO:0000313" key="1">
    <source>
        <dbReference type="EMBL" id="CAG8471364.1"/>
    </source>
</evidence>
<reference evidence="1" key="1">
    <citation type="submission" date="2021-06" db="EMBL/GenBank/DDBJ databases">
        <authorList>
            <person name="Kallberg Y."/>
            <person name="Tangrot J."/>
            <person name="Rosling A."/>
        </authorList>
    </citation>
    <scope>NUCLEOTIDE SEQUENCE</scope>
    <source>
        <strain evidence="1">AU212A</strain>
    </source>
</reference>
<proteinExistence type="predicted"/>
<protein>
    <submittedName>
        <fullName evidence="1">1837_t:CDS:1</fullName>
    </submittedName>
</protein>
<dbReference type="Proteomes" id="UP000789860">
    <property type="component" value="Unassembled WGS sequence"/>
</dbReference>
<keyword evidence="2" id="KW-1185">Reference proteome</keyword>